<keyword evidence="10" id="KW-1185">Reference proteome</keyword>
<dbReference type="InterPro" id="IPR001851">
    <property type="entry name" value="ABC_transp_permease"/>
</dbReference>
<organism evidence="9 10">
    <name type="scientific">Dongia soli</name>
    <dbReference type="NCBI Taxonomy" id="600628"/>
    <lineage>
        <taxon>Bacteria</taxon>
        <taxon>Pseudomonadati</taxon>
        <taxon>Pseudomonadota</taxon>
        <taxon>Alphaproteobacteria</taxon>
        <taxon>Rhodospirillales</taxon>
        <taxon>Dongiaceae</taxon>
        <taxon>Dongia</taxon>
    </lineage>
</organism>
<feature type="transmembrane region" description="Helical" evidence="8">
    <location>
        <begin position="15"/>
        <end position="34"/>
    </location>
</feature>
<feature type="transmembrane region" description="Helical" evidence="8">
    <location>
        <begin position="159"/>
        <end position="182"/>
    </location>
</feature>
<evidence type="ECO:0000256" key="5">
    <source>
        <dbReference type="ARBA" id="ARBA00022692"/>
    </source>
</evidence>
<keyword evidence="5 8" id="KW-0812">Transmembrane</keyword>
<evidence type="ECO:0000256" key="4">
    <source>
        <dbReference type="ARBA" id="ARBA00022519"/>
    </source>
</evidence>
<feature type="transmembrane region" description="Helical" evidence="8">
    <location>
        <begin position="40"/>
        <end position="61"/>
    </location>
</feature>
<dbReference type="RefSeq" id="WP_379989932.1">
    <property type="nucleotide sequence ID" value="NZ_JBHSMB010000001.1"/>
</dbReference>
<keyword evidence="2" id="KW-0813">Transport</keyword>
<gene>
    <name evidence="9" type="ORF">SMD27_15910</name>
</gene>
<dbReference type="EMBL" id="JAXCLW010000004">
    <property type="protein sequence ID" value="MDY0884329.1"/>
    <property type="molecule type" value="Genomic_DNA"/>
</dbReference>
<keyword evidence="4" id="KW-0997">Cell inner membrane</keyword>
<dbReference type="Proteomes" id="UP001279642">
    <property type="component" value="Unassembled WGS sequence"/>
</dbReference>
<evidence type="ECO:0000256" key="3">
    <source>
        <dbReference type="ARBA" id="ARBA00022475"/>
    </source>
</evidence>
<dbReference type="CDD" id="cd06579">
    <property type="entry name" value="TM_PBP1_transp_AraH_like"/>
    <property type="match status" value="1"/>
</dbReference>
<name>A0ABU5EE38_9PROT</name>
<feature type="transmembrane region" description="Helical" evidence="8">
    <location>
        <begin position="271"/>
        <end position="288"/>
    </location>
</feature>
<evidence type="ECO:0000256" key="6">
    <source>
        <dbReference type="ARBA" id="ARBA00022989"/>
    </source>
</evidence>
<feature type="transmembrane region" description="Helical" evidence="8">
    <location>
        <begin position="120"/>
        <end position="139"/>
    </location>
</feature>
<comment type="subcellular location">
    <subcellularLocation>
        <location evidence="1">Cell membrane</location>
        <topology evidence="1">Multi-pass membrane protein</topology>
    </subcellularLocation>
</comment>
<evidence type="ECO:0000313" key="9">
    <source>
        <dbReference type="EMBL" id="MDY0884329.1"/>
    </source>
</evidence>
<feature type="transmembrane region" description="Helical" evidence="8">
    <location>
        <begin position="92"/>
        <end position="113"/>
    </location>
</feature>
<feature type="transmembrane region" description="Helical" evidence="8">
    <location>
        <begin position="68"/>
        <end position="86"/>
    </location>
</feature>
<sequence length="326" mass="34782">MGRALSVLRADQERIVLVIAAILFLAAAIFLPGFLEPSNLIAIVRSISVLGVLAAGMAIVIIGRGIDLSAVAVMAMSVAWYLQMLGDGAADWVALCYAAAAVLAIGLINGFLVAYADVPAIFVTLASGSFVFGFVRSQVITQDAIAVPARHWIERLGRLQIEGIPGEVFIFFGIACIAFIFLRYTKWGRYVYYAGDNPITARNTGIPVRPMLVLRYVISALTAFVAGLLTASSLLSINTRVVNSTLLYDIILVVVIGGIGLSGGKGSMRNVIVGALLIGIMLNVMTILDIPNIYQNLIKSTILLIAIIIDGLMNPRDEQTAQQGDI</sequence>
<evidence type="ECO:0000256" key="7">
    <source>
        <dbReference type="ARBA" id="ARBA00023136"/>
    </source>
</evidence>
<dbReference type="PANTHER" id="PTHR32196">
    <property type="entry name" value="ABC TRANSPORTER PERMEASE PROTEIN YPHD-RELATED-RELATED"/>
    <property type="match status" value="1"/>
</dbReference>
<reference evidence="9 10" key="1">
    <citation type="journal article" date="2016" name="Antonie Van Leeuwenhoek">
        <title>Dongia soli sp. nov., isolated from soil from Dokdo, Korea.</title>
        <authorList>
            <person name="Kim D.U."/>
            <person name="Lee H."/>
            <person name="Kim H."/>
            <person name="Kim S.G."/>
            <person name="Ka J.O."/>
        </authorList>
    </citation>
    <scope>NUCLEOTIDE SEQUENCE [LARGE SCALE GENOMIC DNA]</scope>
    <source>
        <strain evidence="9 10">D78</strain>
    </source>
</reference>
<comment type="caution">
    <text evidence="9">The sequence shown here is derived from an EMBL/GenBank/DDBJ whole genome shotgun (WGS) entry which is preliminary data.</text>
</comment>
<evidence type="ECO:0000256" key="2">
    <source>
        <dbReference type="ARBA" id="ARBA00022448"/>
    </source>
</evidence>
<evidence type="ECO:0000256" key="1">
    <source>
        <dbReference type="ARBA" id="ARBA00004651"/>
    </source>
</evidence>
<feature type="transmembrane region" description="Helical" evidence="8">
    <location>
        <begin position="212"/>
        <end position="234"/>
    </location>
</feature>
<evidence type="ECO:0000256" key="8">
    <source>
        <dbReference type="SAM" id="Phobius"/>
    </source>
</evidence>
<feature type="transmembrane region" description="Helical" evidence="8">
    <location>
        <begin position="246"/>
        <end position="264"/>
    </location>
</feature>
<keyword evidence="3" id="KW-1003">Cell membrane</keyword>
<evidence type="ECO:0000313" key="10">
    <source>
        <dbReference type="Proteomes" id="UP001279642"/>
    </source>
</evidence>
<keyword evidence="6 8" id="KW-1133">Transmembrane helix</keyword>
<proteinExistence type="predicted"/>
<keyword evidence="7 8" id="KW-0472">Membrane</keyword>
<accession>A0ABU5EE38</accession>
<dbReference type="Pfam" id="PF02653">
    <property type="entry name" value="BPD_transp_2"/>
    <property type="match status" value="1"/>
</dbReference>
<protein>
    <submittedName>
        <fullName evidence="9">ABC transporter permease</fullName>
    </submittedName>
</protein>
<dbReference type="PANTHER" id="PTHR32196:SF21">
    <property type="entry name" value="ABC TRANSPORTER PERMEASE PROTEIN YPHD-RELATED"/>
    <property type="match status" value="1"/>
</dbReference>